<sequence>MTWTKGLNKRTDHESQIQTASEVSAMRGRWKEEFYQEFEDTINNNEANKYAKAAAWYYVTYDPTERQRRQDTNEDGYFSFPWVVDKIL</sequence>
<dbReference type="EMBL" id="MCGE01000050">
    <property type="protein sequence ID" value="ORZ04487.1"/>
    <property type="molecule type" value="Genomic_DNA"/>
</dbReference>
<protein>
    <recommendedName>
        <fullName evidence="2">RDRP C-terminal head domain-containing protein</fullName>
    </recommendedName>
</protein>
<feature type="domain" description="RDRP C-terminal head" evidence="2">
    <location>
        <begin position="4"/>
        <end position="87"/>
    </location>
</feature>
<evidence type="ECO:0000313" key="4">
    <source>
        <dbReference type="Proteomes" id="UP000193560"/>
    </source>
</evidence>
<dbReference type="STRING" id="90262.A0A1X2HX85"/>
<evidence type="ECO:0000256" key="1">
    <source>
        <dbReference type="SAM" id="MobiDB-lite"/>
    </source>
</evidence>
<evidence type="ECO:0000313" key="3">
    <source>
        <dbReference type="EMBL" id="ORZ04487.1"/>
    </source>
</evidence>
<reference evidence="3 4" key="1">
    <citation type="submission" date="2016-07" db="EMBL/GenBank/DDBJ databases">
        <title>Pervasive Adenine N6-methylation of Active Genes in Fungi.</title>
        <authorList>
            <consortium name="DOE Joint Genome Institute"/>
            <person name="Mondo S.J."/>
            <person name="Dannebaum R.O."/>
            <person name="Kuo R.C."/>
            <person name="Labutti K."/>
            <person name="Haridas S."/>
            <person name="Kuo A."/>
            <person name="Salamov A."/>
            <person name="Ahrendt S.R."/>
            <person name="Lipzen A."/>
            <person name="Sullivan W."/>
            <person name="Andreopoulos W.B."/>
            <person name="Clum A."/>
            <person name="Lindquist E."/>
            <person name="Daum C."/>
            <person name="Ramamoorthy G.K."/>
            <person name="Gryganskyi A."/>
            <person name="Culley D."/>
            <person name="Magnuson J.K."/>
            <person name="James T.Y."/>
            <person name="O'Malley M.A."/>
            <person name="Stajich J.E."/>
            <person name="Spatafora J.W."/>
            <person name="Visel A."/>
            <person name="Grigoriev I.V."/>
        </authorList>
    </citation>
    <scope>NUCLEOTIDE SEQUENCE [LARGE SCALE GENOMIC DNA]</scope>
    <source>
        <strain evidence="3 4">NRRL 1336</strain>
    </source>
</reference>
<accession>A0A1X2HX85</accession>
<comment type="caution">
    <text evidence="3">The sequence shown here is derived from an EMBL/GenBank/DDBJ whole genome shotgun (WGS) entry which is preliminary data.</text>
</comment>
<feature type="region of interest" description="Disordered" evidence="1">
    <location>
        <begin position="1"/>
        <end position="22"/>
    </location>
</feature>
<dbReference type="AlphaFoldDB" id="A0A1X2HX85"/>
<name>A0A1X2HX85_9FUNG</name>
<organism evidence="3 4">
    <name type="scientific">Absidia repens</name>
    <dbReference type="NCBI Taxonomy" id="90262"/>
    <lineage>
        <taxon>Eukaryota</taxon>
        <taxon>Fungi</taxon>
        <taxon>Fungi incertae sedis</taxon>
        <taxon>Mucoromycota</taxon>
        <taxon>Mucoromycotina</taxon>
        <taxon>Mucoromycetes</taxon>
        <taxon>Mucorales</taxon>
        <taxon>Cunninghamellaceae</taxon>
        <taxon>Absidia</taxon>
    </lineage>
</organism>
<dbReference type="InterPro" id="IPR058752">
    <property type="entry name" value="RDRP_C_head"/>
</dbReference>
<proteinExistence type="predicted"/>
<gene>
    <name evidence="3" type="ORF">BCR42DRAFT_475292</name>
</gene>
<feature type="non-terminal residue" evidence="3">
    <location>
        <position position="88"/>
    </location>
</feature>
<evidence type="ECO:0000259" key="2">
    <source>
        <dbReference type="Pfam" id="PF26253"/>
    </source>
</evidence>
<dbReference type="Proteomes" id="UP000193560">
    <property type="component" value="Unassembled WGS sequence"/>
</dbReference>
<dbReference type="Pfam" id="PF26253">
    <property type="entry name" value="RdRP_head"/>
    <property type="match status" value="1"/>
</dbReference>
<keyword evidence="4" id="KW-1185">Reference proteome</keyword>